<evidence type="ECO:0000313" key="8">
    <source>
        <dbReference type="Proteomes" id="UP001165941"/>
    </source>
</evidence>
<keyword evidence="4" id="KW-1133">Transmembrane helix</keyword>
<evidence type="ECO:0000256" key="3">
    <source>
        <dbReference type="ARBA" id="ARBA00022737"/>
    </source>
</evidence>
<organism evidence="7 8">
    <name type="scientific">Pontoporia blainvillei</name>
    <name type="common">Franciscana</name>
    <name type="synonym">Delphinus blainvillei</name>
    <dbReference type="NCBI Taxonomy" id="48723"/>
    <lineage>
        <taxon>Eukaryota</taxon>
        <taxon>Metazoa</taxon>
        <taxon>Chordata</taxon>
        <taxon>Craniata</taxon>
        <taxon>Vertebrata</taxon>
        <taxon>Euteleostomi</taxon>
        <taxon>Mammalia</taxon>
        <taxon>Eutheria</taxon>
        <taxon>Laurasiatheria</taxon>
        <taxon>Artiodactyla</taxon>
        <taxon>Whippomorpha</taxon>
        <taxon>Cetacea</taxon>
        <taxon>Odontoceti</taxon>
        <taxon>Pontoporiidae</taxon>
        <taxon>Pontoporia</taxon>
    </lineage>
</organism>
<evidence type="ECO:0000256" key="4">
    <source>
        <dbReference type="ARBA" id="ARBA00022989"/>
    </source>
</evidence>
<feature type="compositionally biased region" description="Polar residues" evidence="6">
    <location>
        <begin position="50"/>
        <end position="62"/>
    </location>
</feature>
<dbReference type="InterPro" id="IPR037721">
    <property type="entry name" value="Ferlin"/>
</dbReference>
<dbReference type="EMBL" id="PGGH01339150">
    <property type="protein sequence ID" value="NIG61670.1"/>
    <property type="molecule type" value="Genomic_DNA"/>
</dbReference>
<evidence type="ECO:0000313" key="7">
    <source>
        <dbReference type="EMBL" id="NIG61670.1"/>
    </source>
</evidence>
<feature type="region of interest" description="Disordered" evidence="6">
    <location>
        <begin position="26"/>
        <end position="65"/>
    </location>
</feature>
<comment type="caution">
    <text evidence="7">The sequence shown here is derived from an EMBL/GenBank/DDBJ whole genome shotgun (WGS) entry which is preliminary data.</text>
</comment>
<dbReference type="Proteomes" id="UP001165941">
    <property type="component" value="Unassembled WGS sequence"/>
</dbReference>
<comment type="subcellular location">
    <subcellularLocation>
        <location evidence="1">Membrane</location>
    </subcellularLocation>
</comment>
<reference evidence="7" key="1">
    <citation type="submission" date="2018-05" db="EMBL/GenBank/DDBJ databases">
        <authorList>
            <person name="Pedro S.L.S."/>
            <person name="Freitas R.C."/>
            <person name="Barreto A.S."/>
            <person name="Lima A.O.S."/>
        </authorList>
    </citation>
    <scope>NUCLEOTIDE SEQUENCE</scope>
    <source>
        <strain evidence="7">BP203</strain>
        <tissue evidence="7">Muscle</tissue>
    </source>
</reference>
<evidence type="ECO:0000256" key="1">
    <source>
        <dbReference type="ARBA" id="ARBA00004370"/>
    </source>
</evidence>
<evidence type="ECO:0000256" key="2">
    <source>
        <dbReference type="ARBA" id="ARBA00022692"/>
    </source>
</evidence>
<sequence>MEIAVEILSGETQEFKFSKALKELKLSSKDKDSKSSKRSSKDKGDRTDGKAQQASDKTNSTEVEVEPFDAPLEIVPEKQEDFLLFGAFFEATMIDRRIGDKPISFEVSIGNFGNLIDGGSHHGNRNKSVDPAEEDAFPLLHEGEGDAAMPMVSTTHPEKPLVTEGNRWASFLSSRSKHLHLGVLGLFTRLIVFTDKVAPFPIFPISEAGRTIVCILRATDQKVGNYSLFPSYPYPISDEV</sequence>
<keyword evidence="8" id="KW-1185">Reference proteome</keyword>
<feature type="compositionally biased region" description="Basic and acidic residues" evidence="6">
    <location>
        <begin position="26"/>
        <end position="49"/>
    </location>
</feature>
<name>A0ABX0SAH5_PONBL</name>
<keyword evidence="2" id="KW-0812">Transmembrane</keyword>
<keyword evidence="3" id="KW-0677">Repeat</keyword>
<evidence type="ECO:0000256" key="5">
    <source>
        <dbReference type="ARBA" id="ARBA00023136"/>
    </source>
</evidence>
<proteinExistence type="predicted"/>
<keyword evidence="5" id="KW-0472">Membrane</keyword>
<gene>
    <name evidence="7" type="ORF">BU61_10724</name>
</gene>
<accession>A0ABX0SAH5</accession>
<dbReference type="PANTHER" id="PTHR12546">
    <property type="entry name" value="FER-1-LIKE"/>
    <property type="match status" value="1"/>
</dbReference>
<dbReference type="PANTHER" id="PTHR12546:SF37">
    <property type="entry name" value="FER-1-LIKE 6 (C. ELEGANS)"/>
    <property type="match status" value="1"/>
</dbReference>
<evidence type="ECO:0000256" key="6">
    <source>
        <dbReference type="SAM" id="MobiDB-lite"/>
    </source>
</evidence>
<protein>
    <submittedName>
        <fullName evidence="7">Fer-1-like protein-like</fullName>
    </submittedName>
</protein>